<dbReference type="SUPFAM" id="SSF110849">
    <property type="entry name" value="ParB/Sulfiredoxin"/>
    <property type="match status" value="1"/>
</dbReference>
<dbReference type="PANTHER" id="PTHR33375">
    <property type="entry name" value="CHROMOSOME-PARTITIONING PROTEIN PARB-RELATED"/>
    <property type="match status" value="1"/>
</dbReference>
<dbReference type="GO" id="GO:0003677">
    <property type="term" value="F:DNA binding"/>
    <property type="evidence" value="ECO:0007669"/>
    <property type="project" value="UniProtKB-KW"/>
</dbReference>
<evidence type="ECO:0000256" key="1">
    <source>
        <dbReference type="ARBA" id="ARBA00004453"/>
    </source>
</evidence>
<dbReference type="InterPro" id="IPR004437">
    <property type="entry name" value="ParB/RepB/Spo0J"/>
</dbReference>
<comment type="similarity">
    <text evidence="2">Belongs to the ParB family.</text>
</comment>
<dbReference type="Gene3D" id="3.90.1530.30">
    <property type="match status" value="1"/>
</dbReference>
<dbReference type="SUPFAM" id="SSF109709">
    <property type="entry name" value="KorB DNA-binding domain-like"/>
    <property type="match status" value="1"/>
</dbReference>
<evidence type="ECO:0000313" key="6">
    <source>
        <dbReference type="Proteomes" id="UP000261212"/>
    </source>
</evidence>
<dbReference type="EMBL" id="QUSM01000006">
    <property type="protein sequence ID" value="RGD73367.1"/>
    <property type="molecule type" value="Genomic_DNA"/>
</dbReference>
<organism evidence="5 6">
    <name type="scientific">Anaerofustis stercorihominis</name>
    <dbReference type="NCBI Taxonomy" id="214853"/>
    <lineage>
        <taxon>Bacteria</taxon>
        <taxon>Bacillati</taxon>
        <taxon>Bacillota</taxon>
        <taxon>Clostridia</taxon>
        <taxon>Eubacteriales</taxon>
        <taxon>Eubacteriaceae</taxon>
        <taxon>Anaerofustis</taxon>
    </lineage>
</organism>
<accession>A0A3E3DVQ2</accession>
<dbReference type="FunFam" id="3.90.1530.30:FF:000001">
    <property type="entry name" value="Chromosome partitioning protein ParB"/>
    <property type="match status" value="1"/>
</dbReference>
<dbReference type="Proteomes" id="UP000261212">
    <property type="component" value="Unassembled WGS sequence"/>
</dbReference>
<evidence type="ECO:0000259" key="4">
    <source>
        <dbReference type="PROSITE" id="PS50943"/>
    </source>
</evidence>
<dbReference type="CDD" id="cd00093">
    <property type="entry name" value="HTH_XRE"/>
    <property type="match status" value="1"/>
</dbReference>
<dbReference type="InterPro" id="IPR041468">
    <property type="entry name" value="HTH_ParB/Spo0J"/>
</dbReference>
<evidence type="ECO:0000256" key="2">
    <source>
        <dbReference type="ARBA" id="ARBA00006295"/>
    </source>
</evidence>
<reference evidence="5 6" key="1">
    <citation type="submission" date="2018-08" db="EMBL/GenBank/DDBJ databases">
        <title>A genome reference for cultivated species of the human gut microbiota.</title>
        <authorList>
            <person name="Zou Y."/>
            <person name="Xue W."/>
            <person name="Luo G."/>
        </authorList>
    </citation>
    <scope>NUCLEOTIDE SEQUENCE [LARGE SCALE GENOMIC DNA]</scope>
    <source>
        <strain evidence="5 6">AM25-6</strain>
    </source>
</reference>
<dbReference type="GO" id="GO:0045881">
    <property type="term" value="P:positive regulation of sporulation resulting in formation of a cellular spore"/>
    <property type="evidence" value="ECO:0007669"/>
    <property type="project" value="TreeGrafter"/>
</dbReference>
<dbReference type="Pfam" id="PF17762">
    <property type="entry name" value="HTH_ParB"/>
    <property type="match status" value="1"/>
</dbReference>
<dbReference type="InterPro" id="IPR003115">
    <property type="entry name" value="ParB_N"/>
</dbReference>
<sequence>MQRINSRGIEVANVKKVKEIDITLISANKDQPRKYFDEESIKELSESIKSLGIIQPITVRQKGFNAYEVVSGERRLRASRLAGLSKIPCIIVSINSEENDLIALIENIQRENLNFYEEALSYKKIMSEYGMSQEELAGRIGKKQSTISNLVRLLNLDEEVLQIIIENNLTQRHARCLLSLPDSNMRLKAAKEIAKKDLNVKNSELLVERLKQEVVINSSKTNVKNIFNYKIYTNTIKQAYKSIFNTGLECDYKEKDFDDRIEVVITIPKK</sequence>
<dbReference type="SMART" id="SM00470">
    <property type="entry name" value="ParB"/>
    <property type="match status" value="1"/>
</dbReference>
<evidence type="ECO:0000313" key="5">
    <source>
        <dbReference type="EMBL" id="RGD73367.1"/>
    </source>
</evidence>
<gene>
    <name evidence="5" type="ORF">DW687_10025</name>
</gene>
<dbReference type="CDD" id="cd16393">
    <property type="entry name" value="SPO0J_N"/>
    <property type="match status" value="1"/>
</dbReference>
<dbReference type="NCBIfam" id="TIGR00180">
    <property type="entry name" value="parB_part"/>
    <property type="match status" value="1"/>
</dbReference>
<dbReference type="GO" id="GO:0007059">
    <property type="term" value="P:chromosome segregation"/>
    <property type="evidence" value="ECO:0007669"/>
    <property type="project" value="TreeGrafter"/>
</dbReference>
<feature type="domain" description="HTH cro/C1-type" evidence="4">
    <location>
        <begin position="123"/>
        <end position="150"/>
    </location>
</feature>
<dbReference type="Gene3D" id="1.10.10.2830">
    <property type="match status" value="1"/>
</dbReference>
<proteinExistence type="inferred from homology"/>
<dbReference type="PANTHER" id="PTHR33375:SF8">
    <property type="entry name" value="NUCLEOID OCCLUSION PROTEIN"/>
    <property type="match status" value="1"/>
</dbReference>
<dbReference type="GO" id="GO:0009295">
    <property type="term" value="C:nucleoid"/>
    <property type="evidence" value="ECO:0007669"/>
    <property type="project" value="UniProtKB-SubCell"/>
</dbReference>
<protein>
    <submittedName>
        <fullName evidence="5">ParB/RepB/Spo0J family partition protein</fullName>
    </submittedName>
</protein>
<dbReference type="GO" id="GO:0005694">
    <property type="term" value="C:chromosome"/>
    <property type="evidence" value="ECO:0007669"/>
    <property type="project" value="TreeGrafter"/>
</dbReference>
<dbReference type="PROSITE" id="PS50943">
    <property type="entry name" value="HTH_CROC1"/>
    <property type="match status" value="1"/>
</dbReference>
<comment type="subcellular location">
    <subcellularLocation>
        <location evidence="1">Cytoplasm</location>
        <location evidence="1">Nucleoid</location>
    </subcellularLocation>
</comment>
<comment type="caution">
    <text evidence="5">The sequence shown here is derived from an EMBL/GenBank/DDBJ whole genome shotgun (WGS) entry which is preliminary data.</text>
</comment>
<name>A0A3E3DVQ2_9FIRM</name>
<keyword evidence="3" id="KW-0238">DNA-binding</keyword>
<dbReference type="InterPro" id="IPR050336">
    <property type="entry name" value="Chromosome_partition/occlusion"/>
</dbReference>
<dbReference type="FunFam" id="1.10.10.2830:FF:000001">
    <property type="entry name" value="Chromosome partitioning protein ParB"/>
    <property type="match status" value="1"/>
</dbReference>
<dbReference type="InterPro" id="IPR001387">
    <property type="entry name" value="Cro/C1-type_HTH"/>
</dbReference>
<dbReference type="InterPro" id="IPR036086">
    <property type="entry name" value="ParB/Sulfiredoxin_sf"/>
</dbReference>
<dbReference type="AlphaFoldDB" id="A0A3E3DVQ2"/>
<evidence type="ECO:0000256" key="3">
    <source>
        <dbReference type="ARBA" id="ARBA00023125"/>
    </source>
</evidence>
<dbReference type="Pfam" id="PF02195">
    <property type="entry name" value="ParB_N"/>
    <property type="match status" value="1"/>
</dbReference>